<comment type="catalytic activity">
    <reaction evidence="3">
        <text>L-glutaminyl-[protein] + H2O = L-glutamyl-[protein] + NH4(+)</text>
        <dbReference type="Rhea" id="RHEA:16441"/>
        <dbReference type="Rhea" id="RHEA-COMP:10207"/>
        <dbReference type="Rhea" id="RHEA-COMP:10208"/>
        <dbReference type="ChEBI" id="CHEBI:15377"/>
        <dbReference type="ChEBI" id="CHEBI:28938"/>
        <dbReference type="ChEBI" id="CHEBI:29973"/>
        <dbReference type="ChEBI" id="CHEBI:30011"/>
        <dbReference type="EC" id="3.5.1.44"/>
    </reaction>
</comment>
<proteinExistence type="inferred from homology"/>
<organism evidence="5 6">
    <name type="scientific">Roseobacter ponti</name>
    <dbReference type="NCBI Taxonomy" id="1891787"/>
    <lineage>
        <taxon>Bacteria</taxon>
        <taxon>Pseudomonadati</taxon>
        <taxon>Pseudomonadota</taxon>
        <taxon>Alphaproteobacteria</taxon>
        <taxon>Rhodobacterales</taxon>
        <taxon>Roseobacteraceae</taxon>
        <taxon>Roseobacter</taxon>
    </lineage>
</organism>
<reference evidence="5 6" key="1">
    <citation type="submission" date="2020-02" db="EMBL/GenBank/DDBJ databases">
        <title>Genome sequence of Roseobacter ponti.</title>
        <authorList>
            <person name="Hollensteiner J."/>
            <person name="Schneider D."/>
            <person name="Poehlein A."/>
            <person name="Daniel R."/>
        </authorList>
    </citation>
    <scope>NUCLEOTIDE SEQUENCE [LARGE SCALE GENOMIC DNA]</scope>
    <source>
        <strain evidence="5 6">DSM 106830</strain>
    </source>
</reference>
<comment type="similarity">
    <text evidence="3">Belongs to the CheD family.</text>
</comment>
<keyword evidence="2 3" id="KW-0378">Hydrolase</keyword>
<evidence type="ECO:0000256" key="1">
    <source>
        <dbReference type="ARBA" id="ARBA00022500"/>
    </source>
</evidence>
<evidence type="ECO:0000256" key="3">
    <source>
        <dbReference type="HAMAP-Rule" id="MF_01440"/>
    </source>
</evidence>
<evidence type="ECO:0000313" key="6">
    <source>
        <dbReference type="Proteomes" id="UP000503308"/>
    </source>
</evidence>
<feature type="region of interest" description="Disordered" evidence="4">
    <location>
        <begin position="151"/>
        <end position="173"/>
    </location>
</feature>
<dbReference type="SUPFAM" id="SSF64438">
    <property type="entry name" value="CNF1/YfiH-like putative cysteine hydrolases"/>
    <property type="match status" value="1"/>
</dbReference>
<sequence length="173" mass="18585">MRSANRVHITQGERGSGTDPDLVISTILGSCVSCCLWDPVAGAGGMNHMLLTVSTAKKGFCNLAGINAMELLINDILKLGGRRDRLRAKAFGGSRMVSGLSDIGRLNSDFTLDFLRQEGITCEGHSLGGSSARHLMFWPASGRVLQKVREDAPEETPAQVRAPENTGNDLELF</sequence>
<dbReference type="RefSeq" id="WP_169640389.1">
    <property type="nucleotide sequence ID" value="NZ_CP048788.1"/>
</dbReference>
<dbReference type="InterPro" id="IPR011324">
    <property type="entry name" value="Cytotoxic_necrot_fac-like_cat"/>
</dbReference>
<dbReference type="PANTHER" id="PTHR35147:SF2">
    <property type="entry name" value="CHEMORECEPTOR GLUTAMINE DEAMIDASE CHED-RELATED"/>
    <property type="match status" value="1"/>
</dbReference>
<evidence type="ECO:0000256" key="4">
    <source>
        <dbReference type="SAM" id="MobiDB-lite"/>
    </source>
</evidence>
<evidence type="ECO:0000256" key="2">
    <source>
        <dbReference type="ARBA" id="ARBA00022801"/>
    </source>
</evidence>
<dbReference type="CDD" id="cd16352">
    <property type="entry name" value="CheD"/>
    <property type="match status" value="1"/>
</dbReference>
<dbReference type="Pfam" id="PF03975">
    <property type="entry name" value="CheD"/>
    <property type="match status" value="1"/>
</dbReference>
<dbReference type="Gene3D" id="3.30.1330.200">
    <property type="match status" value="1"/>
</dbReference>
<dbReference type="InterPro" id="IPR005659">
    <property type="entry name" value="Chemorcpt_Glu_NH3ase_CheD"/>
</dbReference>
<dbReference type="Proteomes" id="UP000503308">
    <property type="component" value="Chromosome"/>
</dbReference>
<accession>A0A858SR32</accession>
<dbReference type="KEGG" id="rpon:G3256_08380"/>
<dbReference type="AlphaFoldDB" id="A0A858SR32"/>
<keyword evidence="6" id="KW-1185">Reference proteome</keyword>
<dbReference type="PANTHER" id="PTHR35147">
    <property type="entry name" value="CHEMORECEPTOR GLUTAMINE DEAMIDASE CHED-RELATED"/>
    <property type="match status" value="1"/>
</dbReference>
<dbReference type="HAMAP" id="MF_01440">
    <property type="entry name" value="CheD"/>
    <property type="match status" value="1"/>
</dbReference>
<dbReference type="GO" id="GO:0006935">
    <property type="term" value="P:chemotaxis"/>
    <property type="evidence" value="ECO:0007669"/>
    <property type="project" value="UniProtKB-UniRule"/>
</dbReference>
<comment type="function">
    <text evidence="3">Probably deamidates glutamine residues to glutamate on methyl-accepting chemotaxis receptors (MCPs), playing an important role in chemotaxis.</text>
</comment>
<name>A0A858SR32_9RHOB</name>
<protein>
    <recommendedName>
        <fullName evidence="3">Probable chemoreceptor glutamine deamidase CheD</fullName>
        <ecNumber evidence="3">3.5.1.44</ecNumber>
    </recommendedName>
</protein>
<dbReference type="GO" id="GO:0050568">
    <property type="term" value="F:protein-glutamine glutaminase activity"/>
    <property type="evidence" value="ECO:0007669"/>
    <property type="project" value="UniProtKB-UniRule"/>
</dbReference>
<dbReference type="EMBL" id="CP048788">
    <property type="protein sequence ID" value="QJF51174.1"/>
    <property type="molecule type" value="Genomic_DNA"/>
</dbReference>
<gene>
    <name evidence="3" type="primary">cheD</name>
    <name evidence="5" type="ORF">G3256_08380</name>
</gene>
<evidence type="ECO:0000313" key="5">
    <source>
        <dbReference type="EMBL" id="QJF51174.1"/>
    </source>
</evidence>
<dbReference type="InterPro" id="IPR038592">
    <property type="entry name" value="CheD-like_sf"/>
</dbReference>
<dbReference type="EC" id="3.5.1.44" evidence="3"/>
<keyword evidence="1 3" id="KW-0145">Chemotaxis</keyword>